<evidence type="ECO:0000256" key="1">
    <source>
        <dbReference type="ARBA" id="ARBA00022741"/>
    </source>
</evidence>
<evidence type="ECO:0000259" key="5">
    <source>
        <dbReference type="PROSITE" id="PS50110"/>
    </source>
</evidence>
<name>A0A317ZJY3_9BACT</name>
<evidence type="ECO:0000259" key="4">
    <source>
        <dbReference type="PROSITE" id="PS50045"/>
    </source>
</evidence>
<dbReference type="InterPro" id="IPR002078">
    <property type="entry name" value="Sigma_54_int"/>
</dbReference>
<feature type="domain" description="Response regulatory" evidence="5">
    <location>
        <begin position="9"/>
        <end position="123"/>
    </location>
</feature>
<dbReference type="Proteomes" id="UP000247099">
    <property type="component" value="Unassembled WGS sequence"/>
</dbReference>
<dbReference type="GO" id="GO:0006355">
    <property type="term" value="P:regulation of DNA-templated transcription"/>
    <property type="evidence" value="ECO:0007669"/>
    <property type="project" value="InterPro"/>
</dbReference>
<dbReference type="InterPro" id="IPR027417">
    <property type="entry name" value="P-loop_NTPase"/>
</dbReference>
<dbReference type="SUPFAM" id="SSF52172">
    <property type="entry name" value="CheY-like"/>
    <property type="match status" value="1"/>
</dbReference>
<dbReference type="RefSeq" id="WP_110131056.1">
    <property type="nucleotide sequence ID" value="NZ_QHJQ01000005.1"/>
</dbReference>
<dbReference type="Gene3D" id="3.40.50.2300">
    <property type="match status" value="1"/>
</dbReference>
<evidence type="ECO:0000256" key="2">
    <source>
        <dbReference type="ARBA" id="ARBA00022840"/>
    </source>
</evidence>
<keyword evidence="1" id="KW-0547">Nucleotide-binding</keyword>
<accession>A0A317ZJY3</accession>
<sequence length="305" mass="33102">MVSSGSKPAVLVVDDSETDREIISIVCDALGCHVDLASDGLEALKLYNGKSYDLVLADYVMEPMNGIYVVSRIKEANPDAVCLIVTGFPNEDVRRFAHEGGVFDLITKPIQAQELKETLRLALNASQGATEKVSGIALSNRMDNCALLVGEGTEIRKIREQIAQSISSQKPLLIAGPGSTVKGEIARFIHRNGPQAGKRMVEVSCVAMEESALRYDLIAEGGAWCSLLRQAEGGTLVLDQILSLPLDVQKDLAAQFESISSKMQVLVLSDDLLEDALEEGRIDDEFYFKVTMDQIHLPPGIPLSN</sequence>
<dbReference type="PROSITE" id="PS50110">
    <property type="entry name" value="RESPONSE_REGULATORY"/>
    <property type="match status" value="1"/>
</dbReference>
<keyword evidence="7" id="KW-1185">Reference proteome</keyword>
<dbReference type="Pfam" id="PF00158">
    <property type="entry name" value="Sigma54_activat"/>
    <property type="match status" value="1"/>
</dbReference>
<keyword evidence="3" id="KW-0597">Phosphoprotein</keyword>
<reference evidence="6 7" key="1">
    <citation type="submission" date="2018-05" db="EMBL/GenBank/DDBJ databases">
        <title>Coraliomargarita sinensis sp. nov., isolated from a marine solar saltern.</title>
        <authorList>
            <person name="Zhou L.Y."/>
        </authorList>
    </citation>
    <scope>NUCLEOTIDE SEQUENCE [LARGE SCALE GENOMIC DNA]</scope>
    <source>
        <strain evidence="6 7">WN38</strain>
    </source>
</reference>
<dbReference type="GO" id="GO:0000160">
    <property type="term" value="P:phosphorelay signal transduction system"/>
    <property type="evidence" value="ECO:0007669"/>
    <property type="project" value="InterPro"/>
</dbReference>
<dbReference type="PANTHER" id="PTHR32071">
    <property type="entry name" value="TRANSCRIPTIONAL REGULATORY PROTEIN"/>
    <property type="match status" value="1"/>
</dbReference>
<dbReference type="InterPro" id="IPR001789">
    <property type="entry name" value="Sig_transdc_resp-reg_receiver"/>
</dbReference>
<gene>
    <name evidence="6" type="ORF">DDZ13_08710</name>
</gene>
<dbReference type="SUPFAM" id="SSF52540">
    <property type="entry name" value="P-loop containing nucleoside triphosphate hydrolases"/>
    <property type="match status" value="1"/>
</dbReference>
<feature type="modified residue" description="4-aspartylphosphate" evidence="3">
    <location>
        <position position="58"/>
    </location>
</feature>
<dbReference type="PANTHER" id="PTHR32071:SF100">
    <property type="entry name" value="RESPONSE REGULATOR PROTEIN PILR"/>
    <property type="match status" value="1"/>
</dbReference>
<evidence type="ECO:0000313" key="7">
    <source>
        <dbReference type="Proteomes" id="UP000247099"/>
    </source>
</evidence>
<dbReference type="InterPro" id="IPR011006">
    <property type="entry name" value="CheY-like_superfamily"/>
</dbReference>
<keyword evidence="2" id="KW-0067">ATP-binding</keyword>
<dbReference type="InParanoid" id="A0A317ZJY3"/>
<dbReference type="GO" id="GO:0005524">
    <property type="term" value="F:ATP binding"/>
    <property type="evidence" value="ECO:0007669"/>
    <property type="project" value="UniProtKB-KW"/>
</dbReference>
<evidence type="ECO:0008006" key="8">
    <source>
        <dbReference type="Google" id="ProtNLM"/>
    </source>
</evidence>
<evidence type="ECO:0000313" key="6">
    <source>
        <dbReference type="EMBL" id="PXA04109.1"/>
    </source>
</evidence>
<dbReference type="CDD" id="cd17546">
    <property type="entry name" value="REC_hyHK_CKI1_RcsC-like"/>
    <property type="match status" value="1"/>
</dbReference>
<dbReference type="SMART" id="SM00448">
    <property type="entry name" value="REC"/>
    <property type="match status" value="1"/>
</dbReference>
<protein>
    <recommendedName>
        <fullName evidence="8">Response regulatory domain-containing protein</fullName>
    </recommendedName>
</protein>
<dbReference type="Pfam" id="PF00072">
    <property type="entry name" value="Response_reg"/>
    <property type="match status" value="1"/>
</dbReference>
<comment type="caution">
    <text evidence="6">The sequence shown here is derived from an EMBL/GenBank/DDBJ whole genome shotgun (WGS) entry which is preliminary data.</text>
</comment>
<dbReference type="Gene3D" id="3.40.50.300">
    <property type="entry name" value="P-loop containing nucleotide triphosphate hydrolases"/>
    <property type="match status" value="1"/>
</dbReference>
<feature type="domain" description="Sigma-54 factor interaction" evidence="4">
    <location>
        <begin position="148"/>
        <end position="299"/>
    </location>
</feature>
<dbReference type="EMBL" id="QHJQ01000005">
    <property type="protein sequence ID" value="PXA04109.1"/>
    <property type="molecule type" value="Genomic_DNA"/>
</dbReference>
<evidence type="ECO:0000256" key="3">
    <source>
        <dbReference type="PROSITE-ProRule" id="PRU00169"/>
    </source>
</evidence>
<dbReference type="PROSITE" id="PS50045">
    <property type="entry name" value="SIGMA54_INTERACT_4"/>
    <property type="match status" value="1"/>
</dbReference>
<dbReference type="AlphaFoldDB" id="A0A317ZJY3"/>
<organism evidence="6 7">
    <name type="scientific">Coraliomargarita sinensis</name>
    <dbReference type="NCBI Taxonomy" id="2174842"/>
    <lineage>
        <taxon>Bacteria</taxon>
        <taxon>Pseudomonadati</taxon>
        <taxon>Verrucomicrobiota</taxon>
        <taxon>Opitutia</taxon>
        <taxon>Puniceicoccales</taxon>
        <taxon>Coraliomargaritaceae</taxon>
        <taxon>Coraliomargarita</taxon>
    </lineage>
</organism>
<proteinExistence type="predicted"/>